<evidence type="ECO:0000313" key="1">
    <source>
        <dbReference type="EMBL" id="JAP95385.1"/>
    </source>
</evidence>
<gene>
    <name evidence="1" type="ORF">TPC1_11645</name>
</gene>
<sequence>LFIIIQSKDQISRLIVFHNSGATFTNFPIVDGNYNCDLETHASQNLQPNMLKIMYDVNNQFKNCSPGDLLSLGYAQLRRLGQQLNSTYQSFLLTAKTKFFRSSFNQRSMASIKAVLDEIYPGENHEIHSLETSMDPLFNQDLHRLFQIESLIEVPNAKIPQQSWIKAADYLESLLAMGFESKTLTKDEQKLIFETRQLIYDQYIQGKIQKMHKFKEELTDYLADSELDLVVIQCQTDFLLKALNNLSGERAEIDLAMSVELVYVGKEVELRINGKQVNMRCGETCAVEEVVGLIR</sequence>
<dbReference type="Gene3D" id="3.40.50.1240">
    <property type="entry name" value="Phosphoglycerate mutase-like"/>
    <property type="match status" value="1"/>
</dbReference>
<feature type="non-terminal residue" evidence="1">
    <location>
        <position position="1"/>
    </location>
</feature>
<dbReference type="SUPFAM" id="SSF53254">
    <property type="entry name" value="Phosphoglycerate mutase-like"/>
    <property type="match status" value="1"/>
</dbReference>
<dbReference type="AlphaFoldDB" id="A0A146KII8"/>
<dbReference type="EMBL" id="GDID01001221">
    <property type="protein sequence ID" value="JAP95385.1"/>
    <property type="molecule type" value="Transcribed_RNA"/>
</dbReference>
<proteinExistence type="predicted"/>
<accession>A0A146KII8</accession>
<dbReference type="InterPro" id="IPR029033">
    <property type="entry name" value="His_PPase_superfam"/>
</dbReference>
<organism evidence="1">
    <name type="scientific">Trepomonas sp. PC1</name>
    <dbReference type="NCBI Taxonomy" id="1076344"/>
    <lineage>
        <taxon>Eukaryota</taxon>
        <taxon>Metamonada</taxon>
        <taxon>Diplomonadida</taxon>
        <taxon>Hexamitidae</taxon>
        <taxon>Hexamitinae</taxon>
        <taxon>Trepomonas</taxon>
    </lineage>
</organism>
<reference evidence="1" key="1">
    <citation type="submission" date="2015-07" db="EMBL/GenBank/DDBJ databases">
        <title>Adaptation to a free-living lifestyle via gene acquisitions in the diplomonad Trepomonas sp. PC1.</title>
        <authorList>
            <person name="Xu F."/>
            <person name="Jerlstrom-Hultqvist J."/>
            <person name="Kolisko M."/>
            <person name="Simpson A.G.B."/>
            <person name="Roger A.J."/>
            <person name="Svard S.G."/>
            <person name="Andersson J.O."/>
        </authorList>
    </citation>
    <scope>NUCLEOTIDE SEQUENCE</scope>
    <source>
        <strain evidence="1">PC1</strain>
    </source>
</reference>
<feature type="non-terminal residue" evidence="1">
    <location>
        <position position="295"/>
    </location>
</feature>
<protein>
    <submittedName>
        <fullName evidence="1">Histidine acid phosphatase family protein</fullName>
    </submittedName>
</protein>
<name>A0A146KII8_9EUKA</name>